<dbReference type="PANTHER" id="PTHR33164">
    <property type="entry name" value="TRANSCRIPTIONAL REGULATOR, MARR FAMILY"/>
    <property type="match status" value="1"/>
</dbReference>
<dbReference type="GO" id="GO:0006950">
    <property type="term" value="P:response to stress"/>
    <property type="evidence" value="ECO:0007669"/>
    <property type="project" value="TreeGrafter"/>
</dbReference>
<dbReference type="Gene3D" id="1.10.10.10">
    <property type="entry name" value="Winged helix-like DNA-binding domain superfamily/Winged helix DNA-binding domain"/>
    <property type="match status" value="1"/>
</dbReference>
<proteinExistence type="predicted"/>
<dbReference type="InterPro" id="IPR039422">
    <property type="entry name" value="MarR/SlyA-like"/>
</dbReference>
<name>K2K1S0_9GAMM</name>
<organism evidence="2 3">
    <name type="scientific">Gallaecimonas xiamenensis 3-C-1</name>
    <dbReference type="NCBI Taxonomy" id="745411"/>
    <lineage>
        <taxon>Bacteria</taxon>
        <taxon>Pseudomonadati</taxon>
        <taxon>Pseudomonadota</taxon>
        <taxon>Gammaproteobacteria</taxon>
        <taxon>Enterobacterales</taxon>
        <taxon>Gallaecimonadaceae</taxon>
        <taxon>Gallaecimonas</taxon>
    </lineage>
</organism>
<keyword evidence="3" id="KW-1185">Reference proteome</keyword>
<dbReference type="GO" id="GO:0003700">
    <property type="term" value="F:DNA-binding transcription factor activity"/>
    <property type="evidence" value="ECO:0007669"/>
    <property type="project" value="InterPro"/>
</dbReference>
<protein>
    <submittedName>
        <fullName evidence="2">MarR family transcriptional regulator</fullName>
    </submittedName>
</protein>
<dbReference type="PATRIC" id="fig|745411.4.peg.833"/>
<dbReference type="EMBL" id="AMRI01000004">
    <property type="protein sequence ID" value="EKE76769.1"/>
    <property type="molecule type" value="Genomic_DNA"/>
</dbReference>
<dbReference type="InterPro" id="IPR036388">
    <property type="entry name" value="WH-like_DNA-bd_sf"/>
</dbReference>
<sequence length="161" mass="18016">MQPVDEVLTALRRIIRAIDLHSRQLTKETSLTGPQLMLMRAIADHPGDTTRSIAKLVNLSQATVTSIIDRLEARTLVIRQRSTLDKRKVELTLTEEGKEALSKAPALLQNAFIKQFEELAQWEQTLILSSLQRVASMMDAEDIDASPMLTLEQHLASTKGE</sequence>
<dbReference type="SMART" id="SM00347">
    <property type="entry name" value="HTH_MARR"/>
    <property type="match status" value="1"/>
</dbReference>
<evidence type="ECO:0000313" key="3">
    <source>
        <dbReference type="Proteomes" id="UP000006755"/>
    </source>
</evidence>
<comment type="caution">
    <text evidence="2">The sequence shown here is derived from an EMBL/GenBank/DDBJ whole genome shotgun (WGS) entry which is preliminary data.</text>
</comment>
<dbReference type="InterPro" id="IPR000835">
    <property type="entry name" value="HTH_MarR-typ"/>
</dbReference>
<dbReference type="Pfam" id="PF01047">
    <property type="entry name" value="MarR"/>
    <property type="match status" value="1"/>
</dbReference>
<evidence type="ECO:0000313" key="2">
    <source>
        <dbReference type="EMBL" id="EKE76769.1"/>
    </source>
</evidence>
<dbReference type="PROSITE" id="PS50995">
    <property type="entry name" value="HTH_MARR_2"/>
    <property type="match status" value="1"/>
</dbReference>
<dbReference type="Proteomes" id="UP000006755">
    <property type="component" value="Unassembled WGS sequence"/>
</dbReference>
<dbReference type="InterPro" id="IPR036390">
    <property type="entry name" value="WH_DNA-bd_sf"/>
</dbReference>
<dbReference type="AlphaFoldDB" id="K2K1S0"/>
<evidence type="ECO:0000259" key="1">
    <source>
        <dbReference type="PROSITE" id="PS50995"/>
    </source>
</evidence>
<dbReference type="PANTHER" id="PTHR33164:SF89">
    <property type="entry name" value="MARR FAMILY REGULATORY PROTEIN"/>
    <property type="match status" value="1"/>
</dbReference>
<reference evidence="2 3" key="1">
    <citation type="journal article" date="2012" name="J. Bacteriol.">
        <title>Genome Sequence of Gallaecimonas xiamenensis Type Strain 3-C-1.</title>
        <authorList>
            <person name="Lai Q."/>
            <person name="Wang L."/>
            <person name="Wang W."/>
            <person name="Shao Z."/>
        </authorList>
    </citation>
    <scope>NUCLEOTIDE SEQUENCE [LARGE SCALE GENOMIC DNA]</scope>
    <source>
        <strain evidence="2 3">3-C-1</strain>
    </source>
</reference>
<feature type="domain" description="HTH marR-type" evidence="1">
    <location>
        <begin position="4"/>
        <end position="136"/>
    </location>
</feature>
<gene>
    <name evidence="2" type="ORF">B3C1_04210</name>
</gene>
<dbReference type="eggNOG" id="COG1846">
    <property type="taxonomic scope" value="Bacteria"/>
</dbReference>
<dbReference type="SUPFAM" id="SSF46785">
    <property type="entry name" value="Winged helix' DNA-binding domain"/>
    <property type="match status" value="1"/>
</dbReference>
<dbReference type="STRING" id="745411.B3C1_04210"/>
<accession>K2K1S0</accession>
<dbReference type="OrthoDB" id="7502947at2"/>
<dbReference type="PRINTS" id="PR00598">
    <property type="entry name" value="HTHMARR"/>
</dbReference>
<dbReference type="RefSeq" id="WP_008483136.1">
    <property type="nucleotide sequence ID" value="NZ_AMRI01000004.1"/>
</dbReference>